<gene>
    <name evidence="2" type="ORF">HPB48_011791</name>
</gene>
<organism evidence="2 3">
    <name type="scientific">Haemaphysalis longicornis</name>
    <name type="common">Bush tick</name>
    <dbReference type="NCBI Taxonomy" id="44386"/>
    <lineage>
        <taxon>Eukaryota</taxon>
        <taxon>Metazoa</taxon>
        <taxon>Ecdysozoa</taxon>
        <taxon>Arthropoda</taxon>
        <taxon>Chelicerata</taxon>
        <taxon>Arachnida</taxon>
        <taxon>Acari</taxon>
        <taxon>Parasitiformes</taxon>
        <taxon>Ixodida</taxon>
        <taxon>Ixodoidea</taxon>
        <taxon>Ixodidae</taxon>
        <taxon>Haemaphysalinae</taxon>
        <taxon>Haemaphysalis</taxon>
    </lineage>
</organism>
<dbReference type="InterPro" id="IPR048365">
    <property type="entry name" value="TNP-like_RNaseH_N"/>
</dbReference>
<protein>
    <recommendedName>
        <fullName evidence="1">Transposable element P transposase-like RNase H domain-containing protein</fullName>
    </recommendedName>
</protein>
<dbReference type="EMBL" id="JABSTR010000005">
    <property type="protein sequence ID" value="KAH9370915.1"/>
    <property type="molecule type" value="Genomic_DNA"/>
</dbReference>
<sequence length="148" mass="16652">MPLKCQKCENLFSVPYASPAHGLFHRSRSFQKSSSTQSEHVLRHTFNASYGFSHKLEEKASEMDETNRHGGLVIDEMKLSTHLDLKSTTDIEGSVNLGQFTGAKDKHTKADHGLVVMFQPFVRKWTQVIGVFASNRNVKAPTLTKDNF</sequence>
<accession>A0A9J6G6Z4</accession>
<evidence type="ECO:0000313" key="2">
    <source>
        <dbReference type="EMBL" id="KAH9370915.1"/>
    </source>
</evidence>
<dbReference type="AlphaFoldDB" id="A0A9J6G6Z4"/>
<dbReference type="Proteomes" id="UP000821853">
    <property type="component" value="Chromosome 3"/>
</dbReference>
<name>A0A9J6G6Z4_HAELO</name>
<dbReference type="VEuPathDB" id="VectorBase:HLOH_040550"/>
<reference evidence="2 3" key="1">
    <citation type="journal article" date="2020" name="Cell">
        <title>Large-Scale Comparative Analyses of Tick Genomes Elucidate Their Genetic Diversity and Vector Capacities.</title>
        <authorList>
            <consortium name="Tick Genome and Microbiome Consortium (TIGMIC)"/>
            <person name="Jia N."/>
            <person name="Wang J."/>
            <person name="Shi W."/>
            <person name="Du L."/>
            <person name="Sun Y."/>
            <person name="Zhan W."/>
            <person name="Jiang J.F."/>
            <person name="Wang Q."/>
            <person name="Zhang B."/>
            <person name="Ji P."/>
            <person name="Bell-Sakyi L."/>
            <person name="Cui X.M."/>
            <person name="Yuan T.T."/>
            <person name="Jiang B.G."/>
            <person name="Yang W.F."/>
            <person name="Lam T.T."/>
            <person name="Chang Q.C."/>
            <person name="Ding S.J."/>
            <person name="Wang X.J."/>
            <person name="Zhu J.G."/>
            <person name="Ruan X.D."/>
            <person name="Zhao L."/>
            <person name="Wei J.T."/>
            <person name="Ye R.Z."/>
            <person name="Que T.C."/>
            <person name="Du C.H."/>
            <person name="Zhou Y.H."/>
            <person name="Cheng J.X."/>
            <person name="Dai P.F."/>
            <person name="Guo W.B."/>
            <person name="Han X.H."/>
            <person name="Huang E.J."/>
            <person name="Li L.F."/>
            <person name="Wei W."/>
            <person name="Gao Y.C."/>
            <person name="Liu J.Z."/>
            <person name="Shao H.Z."/>
            <person name="Wang X."/>
            <person name="Wang C.C."/>
            <person name="Yang T.C."/>
            <person name="Huo Q.B."/>
            <person name="Li W."/>
            <person name="Chen H.Y."/>
            <person name="Chen S.E."/>
            <person name="Zhou L.G."/>
            <person name="Ni X.B."/>
            <person name="Tian J.H."/>
            <person name="Sheng Y."/>
            <person name="Liu T."/>
            <person name="Pan Y.S."/>
            <person name="Xia L.Y."/>
            <person name="Li J."/>
            <person name="Zhao F."/>
            <person name="Cao W.C."/>
        </authorList>
    </citation>
    <scope>NUCLEOTIDE SEQUENCE [LARGE SCALE GENOMIC DNA]</scope>
    <source>
        <strain evidence="2">HaeL-2018</strain>
    </source>
</reference>
<feature type="domain" description="Transposable element P transposase-like RNase H" evidence="1">
    <location>
        <begin position="55"/>
        <end position="136"/>
    </location>
</feature>
<comment type="caution">
    <text evidence="2">The sequence shown here is derived from an EMBL/GenBank/DDBJ whole genome shotgun (WGS) entry which is preliminary data.</text>
</comment>
<dbReference type="OrthoDB" id="10450588at2759"/>
<evidence type="ECO:0000259" key="1">
    <source>
        <dbReference type="Pfam" id="PF21787"/>
    </source>
</evidence>
<proteinExistence type="predicted"/>
<keyword evidence="3" id="KW-1185">Reference proteome</keyword>
<dbReference type="Pfam" id="PF21787">
    <property type="entry name" value="TNP-like_RNaseH_N"/>
    <property type="match status" value="1"/>
</dbReference>
<evidence type="ECO:0000313" key="3">
    <source>
        <dbReference type="Proteomes" id="UP000821853"/>
    </source>
</evidence>